<evidence type="ECO:0000313" key="3">
    <source>
        <dbReference type="Proteomes" id="UP000034603"/>
    </source>
</evidence>
<dbReference type="Proteomes" id="UP000034603">
    <property type="component" value="Unassembled WGS sequence"/>
</dbReference>
<dbReference type="CDD" id="cd00077">
    <property type="entry name" value="HDc"/>
    <property type="match status" value="1"/>
</dbReference>
<dbReference type="AlphaFoldDB" id="A0A0G0HK64"/>
<name>A0A0G0HK64_9BACT</name>
<comment type="caution">
    <text evidence="2">The sequence shown here is derived from an EMBL/GenBank/DDBJ whole genome shotgun (WGS) entry which is preliminary data.</text>
</comment>
<dbReference type="Gene3D" id="1.10.3210.10">
    <property type="entry name" value="Hypothetical protein af1432"/>
    <property type="match status" value="1"/>
</dbReference>
<evidence type="ECO:0000259" key="1">
    <source>
        <dbReference type="SMART" id="SM00471"/>
    </source>
</evidence>
<protein>
    <submittedName>
        <fullName evidence="2">Metal dependent phosphohydrolase</fullName>
    </submittedName>
</protein>
<organism evidence="2 3">
    <name type="scientific">Candidatus Woesebacteria bacterium GW2011_GWA1_37_8</name>
    <dbReference type="NCBI Taxonomy" id="1618546"/>
    <lineage>
        <taxon>Bacteria</taxon>
        <taxon>Candidatus Woeseibacteriota</taxon>
    </lineage>
</organism>
<sequence length="265" mass="29418">MQNNKNDLTKISVPSDKNPLMKEALARINSNEEIITLWKVINVNAIDRLNMSDHGIVHFQIVANIALRISRILAKHKVSLSIVHDHNLTQNHGELVILLASLMHDLGMSISRSGHEEYSLILANSLLHQILDFLPVSERTIIISETLHAIISHREGGHPYTKEAGIVRVADALDMSEGRARLSFEKGSIDIYNLSAAGIDSVEISEGEERPVEIIIKMNNSAGLFQVDELLKSKLKGSGIEDFVIVKAVVEGETEKKLLKEFVVK</sequence>
<dbReference type="SMART" id="SM00471">
    <property type="entry name" value="HDc"/>
    <property type="match status" value="1"/>
</dbReference>
<dbReference type="Pfam" id="PF01966">
    <property type="entry name" value="HD"/>
    <property type="match status" value="1"/>
</dbReference>
<dbReference type="InterPro" id="IPR003607">
    <property type="entry name" value="HD/PDEase_dom"/>
</dbReference>
<dbReference type="PANTHER" id="PTHR40517:SF1">
    <property type="entry name" value="METAL-DEPENDENT PHOSPHOHYDROLASE, HD SUPERFAMILY-RELATED"/>
    <property type="match status" value="1"/>
</dbReference>
<dbReference type="InterPro" id="IPR006674">
    <property type="entry name" value="HD_domain"/>
</dbReference>
<dbReference type="EMBL" id="LBTR01000047">
    <property type="protein sequence ID" value="KKQ43578.1"/>
    <property type="molecule type" value="Genomic_DNA"/>
</dbReference>
<dbReference type="SUPFAM" id="SSF109604">
    <property type="entry name" value="HD-domain/PDEase-like"/>
    <property type="match status" value="1"/>
</dbReference>
<dbReference type="InterPro" id="IPR039967">
    <property type="entry name" value="MJ1020-like"/>
</dbReference>
<accession>A0A0G0HK64</accession>
<proteinExistence type="predicted"/>
<keyword evidence="2" id="KW-0378">Hydrolase</keyword>
<feature type="domain" description="HD/PDEase" evidence="1">
    <location>
        <begin position="51"/>
        <end position="185"/>
    </location>
</feature>
<gene>
    <name evidence="2" type="ORF">US62_C0047G0002</name>
</gene>
<reference evidence="2 3" key="1">
    <citation type="journal article" date="2015" name="Nature">
        <title>rRNA introns, odd ribosomes, and small enigmatic genomes across a large radiation of phyla.</title>
        <authorList>
            <person name="Brown C.T."/>
            <person name="Hug L.A."/>
            <person name="Thomas B.C."/>
            <person name="Sharon I."/>
            <person name="Castelle C.J."/>
            <person name="Singh A."/>
            <person name="Wilkins M.J."/>
            <person name="Williams K.H."/>
            <person name="Banfield J.F."/>
        </authorList>
    </citation>
    <scope>NUCLEOTIDE SEQUENCE [LARGE SCALE GENOMIC DNA]</scope>
</reference>
<dbReference type="GO" id="GO:0016787">
    <property type="term" value="F:hydrolase activity"/>
    <property type="evidence" value="ECO:0007669"/>
    <property type="project" value="UniProtKB-KW"/>
</dbReference>
<evidence type="ECO:0000313" key="2">
    <source>
        <dbReference type="EMBL" id="KKQ43578.1"/>
    </source>
</evidence>
<dbReference type="PANTHER" id="PTHR40517">
    <property type="entry name" value="METAL-DEPENDENT PHOSPHOHYDROLASE, HD SUPERFAMILY-RELATED"/>
    <property type="match status" value="1"/>
</dbReference>